<dbReference type="InterPro" id="IPR010982">
    <property type="entry name" value="Lambda_DNA-bd_dom_sf"/>
</dbReference>
<keyword evidence="1" id="KW-0805">Transcription regulation</keyword>
<dbReference type="SUPFAM" id="SSF47413">
    <property type="entry name" value="lambda repressor-like DNA-binding domains"/>
    <property type="match status" value="1"/>
</dbReference>
<name>A0A512DYM3_9PROT</name>
<dbReference type="Proteomes" id="UP000321523">
    <property type="component" value="Unassembled WGS sequence"/>
</dbReference>
<evidence type="ECO:0000256" key="1">
    <source>
        <dbReference type="ARBA" id="ARBA00023015"/>
    </source>
</evidence>
<dbReference type="GO" id="GO:0000976">
    <property type="term" value="F:transcription cis-regulatory region binding"/>
    <property type="evidence" value="ECO:0007669"/>
    <property type="project" value="TreeGrafter"/>
</dbReference>
<feature type="domain" description="HTH lacI-type" evidence="4">
    <location>
        <begin position="9"/>
        <end position="65"/>
    </location>
</feature>
<keyword evidence="3" id="KW-0804">Transcription</keyword>
<dbReference type="Pfam" id="PF13377">
    <property type="entry name" value="Peripla_BP_3"/>
    <property type="match status" value="1"/>
</dbReference>
<dbReference type="InterPro" id="IPR046335">
    <property type="entry name" value="LacI/GalR-like_sensor"/>
</dbReference>
<dbReference type="InterPro" id="IPR028082">
    <property type="entry name" value="Peripla_BP_I"/>
</dbReference>
<dbReference type="InterPro" id="IPR000843">
    <property type="entry name" value="HTH_LacI"/>
</dbReference>
<dbReference type="GO" id="GO:0003700">
    <property type="term" value="F:DNA-binding transcription factor activity"/>
    <property type="evidence" value="ECO:0007669"/>
    <property type="project" value="TreeGrafter"/>
</dbReference>
<dbReference type="Gene3D" id="3.40.50.2300">
    <property type="match status" value="2"/>
</dbReference>
<evidence type="ECO:0000256" key="3">
    <source>
        <dbReference type="ARBA" id="ARBA00023163"/>
    </source>
</evidence>
<protein>
    <submittedName>
        <fullName evidence="5">LacI family transcriptional regulator</fullName>
    </submittedName>
</protein>
<dbReference type="CDD" id="cd01392">
    <property type="entry name" value="HTH_LacI"/>
    <property type="match status" value="1"/>
</dbReference>
<dbReference type="CDD" id="cd06267">
    <property type="entry name" value="PBP1_LacI_sugar_binding-like"/>
    <property type="match status" value="1"/>
</dbReference>
<dbReference type="SUPFAM" id="SSF53822">
    <property type="entry name" value="Periplasmic binding protein-like I"/>
    <property type="match status" value="1"/>
</dbReference>
<dbReference type="SMART" id="SM00354">
    <property type="entry name" value="HTH_LACI"/>
    <property type="match status" value="1"/>
</dbReference>
<dbReference type="PANTHER" id="PTHR30146">
    <property type="entry name" value="LACI-RELATED TRANSCRIPTIONAL REPRESSOR"/>
    <property type="match status" value="1"/>
</dbReference>
<gene>
    <name evidence="5" type="ORF">SAE02_57130</name>
</gene>
<sequence length="340" mass="36146">MNELTRQPATLQEVADAAGVHRSTASRALNPEKSHLIGQDVVERVQAAALRMGYQRDVLAAGLRTRRSRLIGVVVPDMANLVFAPILSAIETVLAENGYSALIANAGGGVEQQIRIVDQLIAHRVEGVVLATAQRDDPVLTRCLEAGVPAVLVNRAETGTRASTVISDDIGGMRLAVEHLASLGHRRIGHIAGPQHLSTGVLRRQGFEQAMARAELPAGAIAVASAYTRDAGRVAAAELLDRHPDLTAVATANDLLALGLYLEMRARGLACPKDISVVGHNDMPLIDMVDPPLTTVHIHHGDMGRQAAELLLKRIVSQEAAPVTRIIEPELVLRGSTAPP</sequence>
<dbReference type="RefSeq" id="WP_044432811.1">
    <property type="nucleotide sequence ID" value="NZ_BJYZ01000029.1"/>
</dbReference>
<dbReference type="EMBL" id="BJYZ01000029">
    <property type="protein sequence ID" value="GEO41565.1"/>
    <property type="molecule type" value="Genomic_DNA"/>
</dbReference>
<dbReference type="Gene3D" id="1.10.260.40">
    <property type="entry name" value="lambda repressor-like DNA-binding domains"/>
    <property type="match status" value="1"/>
</dbReference>
<dbReference type="OrthoDB" id="128688at2"/>
<proteinExistence type="predicted"/>
<reference evidence="5 6" key="1">
    <citation type="submission" date="2019-07" db="EMBL/GenBank/DDBJ databases">
        <title>Whole genome shotgun sequence of Skermanella aerolata NBRC 106429.</title>
        <authorList>
            <person name="Hosoyama A."/>
            <person name="Uohara A."/>
            <person name="Ohji S."/>
            <person name="Ichikawa N."/>
        </authorList>
    </citation>
    <scope>NUCLEOTIDE SEQUENCE [LARGE SCALE GENOMIC DNA]</scope>
    <source>
        <strain evidence="5 6">NBRC 106429</strain>
    </source>
</reference>
<keyword evidence="2" id="KW-0238">DNA-binding</keyword>
<evidence type="ECO:0000256" key="2">
    <source>
        <dbReference type="ARBA" id="ARBA00023125"/>
    </source>
</evidence>
<organism evidence="5 6">
    <name type="scientific">Skermanella aerolata</name>
    <dbReference type="NCBI Taxonomy" id="393310"/>
    <lineage>
        <taxon>Bacteria</taxon>
        <taxon>Pseudomonadati</taxon>
        <taxon>Pseudomonadota</taxon>
        <taxon>Alphaproteobacteria</taxon>
        <taxon>Rhodospirillales</taxon>
        <taxon>Azospirillaceae</taxon>
        <taxon>Skermanella</taxon>
    </lineage>
</organism>
<evidence type="ECO:0000259" key="4">
    <source>
        <dbReference type="PROSITE" id="PS50932"/>
    </source>
</evidence>
<dbReference type="PROSITE" id="PS50932">
    <property type="entry name" value="HTH_LACI_2"/>
    <property type="match status" value="1"/>
</dbReference>
<dbReference type="PANTHER" id="PTHR30146:SF138">
    <property type="entry name" value="TRANSCRIPTIONAL REGULATORY PROTEIN"/>
    <property type="match status" value="1"/>
</dbReference>
<evidence type="ECO:0000313" key="6">
    <source>
        <dbReference type="Proteomes" id="UP000321523"/>
    </source>
</evidence>
<dbReference type="Pfam" id="PF00356">
    <property type="entry name" value="LacI"/>
    <property type="match status" value="1"/>
</dbReference>
<accession>A0A512DYM3</accession>
<evidence type="ECO:0000313" key="5">
    <source>
        <dbReference type="EMBL" id="GEO41565.1"/>
    </source>
</evidence>
<comment type="caution">
    <text evidence="5">The sequence shown here is derived from an EMBL/GenBank/DDBJ whole genome shotgun (WGS) entry which is preliminary data.</text>
</comment>
<keyword evidence="6" id="KW-1185">Reference proteome</keyword>
<dbReference type="AlphaFoldDB" id="A0A512DYM3"/>